<dbReference type="GO" id="GO:0006352">
    <property type="term" value="P:DNA-templated transcription initiation"/>
    <property type="evidence" value="ECO:0007669"/>
    <property type="project" value="InterPro"/>
</dbReference>
<dbReference type="Gene3D" id="1.10.1740.10">
    <property type="match status" value="1"/>
</dbReference>
<protein>
    <submittedName>
        <fullName evidence="1">RNA polymerase subunit sigma-70</fullName>
    </submittedName>
</protein>
<evidence type="ECO:0000313" key="1">
    <source>
        <dbReference type="EMBL" id="ASU33396.1"/>
    </source>
</evidence>
<dbReference type="SUPFAM" id="SSF88946">
    <property type="entry name" value="Sigma2 domain of RNA polymerase sigma factors"/>
    <property type="match status" value="1"/>
</dbReference>
<accession>A0A223NU89</accession>
<evidence type="ECO:0000313" key="2">
    <source>
        <dbReference type="Proteomes" id="UP000215002"/>
    </source>
</evidence>
<reference evidence="1 2" key="1">
    <citation type="submission" date="2017-08" db="EMBL/GenBank/DDBJ databases">
        <title>Complete genome sequence of Mucilaginibacter sp. strain BJC16-A31.</title>
        <authorList>
            <consortium name="Henan University of Science and Technology"/>
            <person name="You X."/>
        </authorList>
    </citation>
    <scope>NUCLEOTIDE SEQUENCE [LARGE SCALE GENOMIC DNA]</scope>
    <source>
        <strain evidence="1 2">BJC16-A31</strain>
    </source>
</reference>
<dbReference type="GO" id="GO:0003700">
    <property type="term" value="F:DNA-binding transcription factor activity"/>
    <property type="evidence" value="ECO:0007669"/>
    <property type="project" value="InterPro"/>
</dbReference>
<dbReference type="Proteomes" id="UP000215002">
    <property type="component" value="Chromosome"/>
</dbReference>
<sequence>MPEMDVLISTAKQREQLFIALYKSAFPSVARYISKMGGSFDEAKDVFQDALVIYYEKELAAALAINTNDSAYLLGISKYLWLRKFRENNVHVPLDGIEVTLDIKAEALSESKLMHFLETTGKKCMQLLRSFYYDQLPLADAAKLFGFSGVRSATVQKYKCLEKVRETIKERSLTYEDFLN</sequence>
<dbReference type="EMBL" id="CP022743">
    <property type="protein sequence ID" value="ASU33396.1"/>
    <property type="molecule type" value="Genomic_DNA"/>
</dbReference>
<dbReference type="InterPro" id="IPR013325">
    <property type="entry name" value="RNA_pol_sigma_r2"/>
</dbReference>
<proteinExistence type="predicted"/>
<keyword evidence="2" id="KW-1185">Reference proteome</keyword>
<dbReference type="KEGG" id="muc:MuYL_1498"/>
<organism evidence="1 2">
    <name type="scientific">Mucilaginibacter xinganensis</name>
    <dbReference type="NCBI Taxonomy" id="1234841"/>
    <lineage>
        <taxon>Bacteria</taxon>
        <taxon>Pseudomonadati</taxon>
        <taxon>Bacteroidota</taxon>
        <taxon>Sphingobacteriia</taxon>
        <taxon>Sphingobacteriales</taxon>
        <taxon>Sphingobacteriaceae</taxon>
        <taxon>Mucilaginibacter</taxon>
    </lineage>
</organism>
<gene>
    <name evidence="1" type="ORF">MuYL_1498</name>
</gene>
<dbReference type="AlphaFoldDB" id="A0A223NU89"/>
<name>A0A223NU89_9SPHI</name>